<dbReference type="Proteomes" id="UP000314986">
    <property type="component" value="Unassembled WGS sequence"/>
</dbReference>
<organism evidence="3 4">
    <name type="scientific">Callorhinchus milii</name>
    <name type="common">Ghost shark</name>
    <dbReference type="NCBI Taxonomy" id="7868"/>
    <lineage>
        <taxon>Eukaryota</taxon>
        <taxon>Metazoa</taxon>
        <taxon>Chordata</taxon>
        <taxon>Craniata</taxon>
        <taxon>Vertebrata</taxon>
        <taxon>Chondrichthyes</taxon>
        <taxon>Holocephali</taxon>
        <taxon>Chimaeriformes</taxon>
        <taxon>Callorhinchidae</taxon>
        <taxon>Callorhinchus</taxon>
    </lineage>
</organism>
<feature type="compositionally biased region" description="Basic and acidic residues" evidence="2">
    <location>
        <begin position="63"/>
        <end position="73"/>
    </location>
</feature>
<reference evidence="4" key="1">
    <citation type="journal article" date="2006" name="Science">
        <title>Ancient noncoding elements conserved in the human genome.</title>
        <authorList>
            <person name="Venkatesh B."/>
            <person name="Kirkness E.F."/>
            <person name="Loh Y.H."/>
            <person name="Halpern A.L."/>
            <person name="Lee A.P."/>
            <person name="Johnson J."/>
            <person name="Dandona N."/>
            <person name="Viswanathan L.D."/>
            <person name="Tay A."/>
            <person name="Venter J.C."/>
            <person name="Strausberg R.L."/>
            <person name="Brenner S."/>
        </authorList>
    </citation>
    <scope>NUCLEOTIDE SEQUENCE [LARGE SCALE GENOMIC DNA]</scope>
</reference>
<dbReference type="GO" id="GO:0000398">
    <property type="term" value="P:mRNA splicing, via spliceosome"/>
    <property type="evidence" value="ECO:0007669"/>
    <property type="project" value="TreeGrafter"/>
</dbReference>
<reference evidence="4" key="2">
    <citation type="journal article" date="2007" name="PLoS Biol.">
        <title>Survey sequencing and comparative analysis of the elephant shark (Callorhinchus milii) genome.</title>
        <authorList>
            <person name="Venkatesh B."/>
            <person name="Kirkness E.F."/>
            <person name="Loh Y.H."/>
            <person name="Halpern A.L."/>
            <person name="Lee A.P."/>
            <person name="Johnson J."/>
            <person name="Dandona N."/>
            <person name="Viswanathan L.D."/>
            <person name="Tay A."/>
            <person name="Venter J.C."/>
            <person name="Strausberg R.L."/>
            <person name="Brenner S."/>
        </authorList>
    </citation>
    <scope>NUCLEOTIDE SEQUENCE [LARGE SCALE GENOMIC DNA]</scope>
</reference>
<feature type="compositionally biased region" description="Basic residues" evidence="2">
    <location>
        <begin position="7"/>
        <end position="24"/>
    </location>
</feature>
<protein>
    <recommendedName>
        <fullName evidence="5">Pre-mRNA-splicing factor CWC25-like protein</fullName>
    </recommendedName>
</protein>
<proteinExistence type="inferred from homology"/>
<evidence type="ECO:0000256" key="2">
    <source>
        <dbReference type="SAM" id="MobiDB-lite"/>
    </source>
</evidence>
<feature type="compositionally biased region" description="Basic and acidic residues" evidence="2">
    <location>
        <begin position="160"/>
        <end position="191"/>
    </location>
</feature>
<feature type="compositionally biased region" description="Basic and acidic residues" evidence="2">
    <location>
        <begin position="198"/>
        <end position="218"/>
    </location>
</feature>
<dbReference type="OMA" id="NAMSENF"/>
<dbReference type="PANTHER" id="PTHR16196">
    <property type="entry name" value="CELL CYCLE CONTROL PROTEIN CWF25"/>
    <property type="match status" value="1"/>
</dbReference>
<keyword evidence="4" id="KW-1185">Reference proteome</keyword>
<dbReference type="GeneTree" id="ENSGT00440000039055"/>
<accession>A0A4W3H688</accession>
<dbReference type="InterPro" id="IPR051376">
    <property type="entry name" value="CWC25_splicing_factor"/>
</dbReference>
<feature type="region of interest" description="Disordered" evidence="2">
    <location>
        <begin position="1"/>
        <end position="220"/>
    </location>
</feature>
<evidence type="ECO:0008006" key="5">
    <source>
        <dbReference type="Google" id="ProtNLM"/>
    </source>
</evidence>
<evidence type="ECO:0000256" key="1">
    <source>
        <dbReference type="ARBA" id="ARBA00006695"/>
    </source>
</evidence>
<dbReference type="STRING" id="7868.ENSCMIP00000010682"/>
<dbReference type="GO" id="GO:0005684">
    <property type="term" value="C:U2-type spliceosomal complex"/>
    <property type="evidence" value="ECO:0007669"/>
    <property type="project" value="TreeGrafter"/>
</dbReference>
<dbReference type="AlphaFoldDB" id="A0A4W3H688"/>
<comment type="similarity">
    <text evidence="1">Belongs to the CWC25 family.</text>
</comment>
<dbReference type="PANTHER" id="PTHR16196:SF0">
    <property type="entry name" value="PRE-MRNA-SPLICING FACTOR CWC25 HOMOLOG"/>
    <property type="match status" value="1"/>
</dbReference>
<dbReference type="Ensembl" id="ENSCMIT00000010959.1">
    <property type="protein sequence ID" value="ENSCMIP00000010682.1"/>
    <property type="gene ID" value="ENSCMIG00000005630.1"/>
</dbReference>
<reference evidence="3" key="4">
    <citation type="submission" date="2025-08" db="UniProtKB">
        <authorList>
            <consortium name="Ensembl"/>
        </authorList>
    </citation>
    <scope>IDENTIFICATION</scope>
</reference>
<sequence>MNLVKNERKKHKDKKKKKKHKKNRHSSESPSSDSQQRKPRKHERPASPSPISVRQKVPGYGLKIRDSHSDKQRPISPPPDQPKASHSKRGRSRSRSPPPQHHRDLRRENPHQRTSASTSPSPPRRSKVHSQESDKRRHGRARSPSPKRGGGEGGRYQRRPHSDHPRKFPAEELEQRRLEMMENARWRDETRQQNIKRYKQEEEREKELEKKDNGEGKFLHKMKLQSAATSSLEDRVKRNVHSIQRTSAALEKNFMKR</sequence>
<evidence type="ECO:0000313" key="3">
    <source>
        <dbReference type="Ensembl" id="ENSCMIP00000010682.1"/>
    </source>
</evidence>
<name>A0A4W3H688_CALMI</name>
<evidence type="ECO:0000313" key="4">
    <source>
        <dbReference type="Proteomes" id="UP000314986"/>
    </source>
</evidence>
<reference evidence="3" key="5">
    <citation type="submission" date="2025-09" db="UniProtKB">
        <authorList>
            <consortium name="Ensembl"/>
        </authorList>
    </citation>
    <scope>IDENTIFICATION</scope>
</reference>
<feature type="compositionally biased region" description="Basic residues" evidence="2">
    <location>
        <begin position="85"/>
        <end position="94"/>
    </location>
</feature>
<reference evidence="4" key="3">
    <citation type="journal article" date="2014" name="Nature">
        <title>Elephant shark genome provides unique insights into gnathostome evolution.</title>
        <authorList>
            <consortium name="International Elephant Shark Genome Sequencing Consortium"/>
            <person name="Venkatesh B."/>
            <person name="Lee A.P."/>
            <person name="Ravi V."/>
            <person name="Maurya A.K."/>
            <person name="Lian M.M."/>
            <person name="Swann J.B."/>
            <person name="Ohta Y."/>
            <person name="Flajnik M.F."/>
            <person name="Sutoh Y."/>
            <person name="Kasahara M."/>
            <person name="Hoon S."/>
            <person name="Gangu V."/>
            <person name="Roy S.W."/>
            <person name="Irimia M."/>
            <person name="Korzh V."/>
            <person name="Kondrychyn I."/>
            <person name="Lim Z.W."/>
            <person name="Tay B.H."/>
            <person name="Tohari S."/>
            <person name="Kong K.W."/>
            <person name="Ho S."/>
            <person name="Lorente-Galdos B."/>
            <person name="Quilez J."/>
            <person name="Marques-Bonet T."/>
            <person name="Raney B.J."/>
            <person name="Ingham P.W."/>
            <person name="Tay A."/>
            <person name="Hillier L.W."/>
            <person name="Minx P."/>
            <person name="Boehm T."/>
            <person name="Wilson R.K."/>
            <person name="Brenner S."/>
            <person name="Warren W.C."/>
        </authorList>
    </citation>
    <scope>NUCLEOTIDE SEQUENCE [LARGE SCALE GENOMIC DNA]</scope>
</reference>
<dbReference type="InParanoid" id="A0A4W3H688"/>
<feature type="compositionally biased region" description="Basic and acidic residues" evidence="2">
    <location>
        <begin position="101"/>
        <end position="111"/>
    </location>
</feature>